<sequence>MNQSSPLTEQSDSLASQANAWVVRLTSGEATVEDARALKDWCAQSPQHAAAYQDAARLWKLAGQLPAASRARRPLRRLLVGGLAAACLALGVSAAIRVGVLPSGLALLADHHTGLGEHQQITLEDGSTVELDAKTRISVDFTPGQRRVSLGDGAAVFHVRHDPARPFVVSAQGGSVTAVGTVFEVRYRNDDIQVTCTQGAVQVQPVQAAPVLVRAGEQLAYGRRGASAVAPVDGEQALAWRQNLLVFKFRPLQDLVDELNRYRQGHILIADTRVAAAPVSGVFHLQRPDEVLQHIESSLQLSATRLPGGIIVLR</sequence>
<dbReference type="Gene3D" id="3.55.50.30">
    <property type="match status" value="1"/>
</dbReference>
<evidence type="ECO:0000313" key="4">
    <source>
        <dbReference type="EMBL" id="MBB4865720.1"/>
    </source>
</evidence>
<keyword evidence="1" id="KW-1133">Transmembrane helix</keyword>
<reference evidence="4 5" key="1">
    <citation type="submission" date="2020-08" db="EMBL/GenBank/DDBJ databases">
        <title>Functional genomics of gut bacteria from endangered species of beetles.</title>
        <authorList>
            <person name="Carlos-Shanley C."/>
        </authorList>
    </citation>
    <scope>NUCLEOTIDE SEQUENCE [LARGE SCALE GENOMIC DNA]</scope>
    <source>
        <strain evidence="4 5">S00179</strain>
    </source>
</reference>
<dbReference type="PANTHER" id="PTHR30273">
    <property type="entry name" value="PERIPLASMIC SIGNAL SENSOR AND SIGMA FACTOR ACTIVATOR FECR-RELATED"/>
    <property type="match status" value="1"/>
</dbReference>
<evidence type="ECO:0000259" key="3">
    <source>
        <dbReference type="Pfam" id="PF16220"/>
    </source>
</evidence>
<feature type="transmembrane region" description="Helical" evidence="1">
    <location>
        <begin position="78"/>
        <end position="100"/>
    </location>
</feature>
<name>A0A7W7KMU1_PSENT</name>
<comment type="caution">
    <text evidence="4">The sequence shown here is derived from an EMBL/GenBank/DDBJ whole genome shotgun (WGS) entry which is preliminary data.</text>
</comment>
<protein>
    <submittedName>
        <fullName evidence="4">Transmembrane sensor</fullName>
    </submittedName>
</protein>
<evidence type="ECO:0000313" key="5">
    <source>
        <dbReference type="Proteomes" id="UP000566995"/>
    </source>
</evidence>
<evidence type="ECO:0000256" key="1">
    <source>
        <dbReference type="SAM" id="Phobius"/>
    </source>
</evidence>
<dbReference type="AlphaFoldDB" id="A0A7W7KMU1"/>
<dbReference type="Gene3D" id="2.60.120.1440">
    <property type="match status" value="1"/>
</dbReference>
<dbReference type="PIRSF" id="PIRSF018266">
    <property type="entry name" value="FecR"/>
    <property type="match status" value="1"/>
</dbReference>
<dbReference type="EMBL" id="JACHLI010000021">
    <property type="protein sequence ID" value="MBB4865720.1"/>
    <property type="molecule type" value="Genomic_DNA"/>
</dbReference>
<accession>A0A7W7KMU1</accession>
<gene>
    <name evidence="4" type="ORF">HNP46_004621</name>
</gene>
<proteinExistence type="predicted"/>
<organism evidence="4 5">
    <name type="scientific">Pseudomonas nitroreducens</name>
    <dbReference type="NCBI Taxonomy" id="46680"/>
    <lineage>
        <taxon>Bacteria</taxon>
        <taxon>Pseudomonadati</taxon>
        <taxon>Pseudomonadota</taxon>
        <taxon>Gammaproteobacteria</taxon>
        <taxon>Pseudomonadales</taxon>
        <taxon>Pseudomonadaceae</taxon>
        <taxon>Pseudomonas</taxon>
    </lineage>
</organism>
<keyword evidence="1 4" id="KW-0812">Transmembrane</keyword>
<dbReference type="InterPro" id="IPR006860">
    <property type="entry name" value="FecR"/>
</dbReference>
<dbReference type="InterPro" id="IPR012373">
    <property type="entry name" value="Ferrdict_sens_TM"/>
</dbReference>
<dbReference type="PANTHER" id="PTHR30273:SF2">
    <property type="entry name" value="PROTEIN FECR"/>
    <property type="match status" value="1"/>
</dbReference>
<feature type="domain" description="FecR N-terminal" evidence="3">
    <location>
        <begin position="17"/>
        <end position="58"/>
    </location>
</feature>
<feature type="domain" description="FecR protein" evidence="2">
    <location>
        <begin position="110"/>
        <end position="202"/>
    </location>
</feature>
<dbReference type="Pfam" id="PF16220">
    <property type="entry name" value="DUF4880"/>
    <property type="match status" value="1"/>
</dbReference>
<keyword evidence="1" id="KW-0472">Membrane</keyword>
<dbReference type="InterPro" id="IPR032623">
    <property type="entry name" value="FecR_N"/>
</dbReference>
<evidence type="ECO:0000259" key="2">
    <source>
        <dbReference type="Pfam" id="PF04773"/>
    </source>
</evidence>
<dbReference type="RefSeq" id="WP_184593509.1">
    <property type="nucleotide sequence ID" value="NZ_JACHLI010000021.1"/>
</dbReference>
<dbReference type="GO" id="GO:0016989">
    <property type="term" value="F:sigma factor antagonist activity"/>
    <property type="evidence" value="ECO:0007669"/>
    <property type="project" value="TreeGrafter"/>
</dbReference>
<dbReference type="Pfam" id="PF04773">
    <property type="entry name" value="FecR"/>
    <property type="match status" value="1"/>
</dbReference>
<dbReference type="Proteomes" id="UP000566995">
    <property type="component" value="Unassembled WGS sequence"/>
</dbReference>